<dbReference type="EMBL" id="HBNR01024287">
    <property type="protein sequence ID" value="CAE4576661.1"/>
    <property type="molecule type" value="Transcribed_RNA"/>
</dbReference>
<gene>
    <name evidence="1" type="ORF">AMON00008_LOCUS16281</name>
</gene>
<reference evidence="1" key="1">
    <citation type="submission" date="2021-01" db="EMBL/GenBank/DDBJ databases">
        <authorList>
            <person name="Corre E."/>
            <person name="Pelletier E."/>
            <person name="Niang G."/>
            <person name="Scheremetjew M."/>
            <person name="Finn R."/>
            <person name="Kale V."/>
            <person name="Holt S."/>
            <person name="Cochrane G."/>
            <person name="Meng A."/>
            <person name="Brown T."/>
            <person name="Cohen L."/>
        </authorList>
    </citation>
    <scope>NUCLEOTIDE SEQUENCE</scope>
    <source>
        <strain evidence="1">CCMP3105</strain>
    </source>
</reference>
<proteinExistence type="predicted"/>
<organism evidence="1">
    <name type="scientific">Alexandrium monilatum</name>
    <dbReference type="NCBI Taxonomy" id="311494"/>
    <lineage>
        <taxon>Eukaryota</taxon>
        <taxon>Sar</taxon>
        <taxon>Alveolata</taxon>
        <taxon>Dinophyceae</taxon>
        <taxon>Gonyaulacales</taxon>
        <taxon>Pyrocystaceae</taxon>
        <taxon>Alexandrium</taxon>
    </lineage>
</organism>
<protein>
    <submittedName>
        <fullName evidence="1">Uncharacterized protein</fullName>
    </submittedName>
</protein>
<sequence length="131" mass="13715">MPKQVLVGTPLLKRGAIKLSCEELHAFIRSSVKIPRLVALADRAMKMQKNATKAAAAASGAGPAGKCEAALAAARLPIRTERSLQAAWGKSDSSAGRELLIRAWSVRGRRTQCSRCSGSWSVPGTGEGSAS</sequence>
<accession>A0A7S4Q9K8</accession>
<dbReference type="AlphaFoldDB" id="A0A7S4Q9K8"/>
<name>A0A7S4Q9K8_9DINO</name>
<evidence type="ECO:0000313" key="1">
    <source>
        <dbReference type="EMBL" id="CAE4576661.1"/>
    </source>
</evidence>